<name>A0ABP3Y3Y2_9FLAO</name>
<evidence type="ECO:0000313" key="2">
    <source>
        <dbReference type="Proteomes" id="UP001501126"/>
    </source>
</evidence>
<evidence type="ECO:0008006" key="3">
    <source>
        <dbReference type="Google" id="ProtNLM"/>
    </source>
</evidence>
<organism evidence="1 2">
    <name type="scientific">Wandonia haliotis</name>
    <dbReference type="NCBI Taxonomy" id="574963"/>
    <lineage>
        <taxon>Bacteria</taxon>
        <taxon>Pseudomonadati</taxon>
        <taxon>Bacteroidota</taxon>
        <taxon>Flavobacteriia</taxon>
        <taxon>Flavobacteriales</taxon>
        <taxon>Crocinitomicaceae</taxon>
        <taxon>Wandonia</taxon>
    </lineage>
</organism>
<dbReference type="EMBL" id="BAAAFH010000011">
    <property type="protein sequence ID" value="GAA0875414.1"/>
    <property type="molecule type" value="Genomic_DNA"/>
</dbReference>
<comment type="caution">
    <text evidence="1">The sequence shown here is derived from an EMBL/GenBank/DDBJ whole genome shotgun (WGS) entry which is preliminary data.</text>
</comment>
<evidence type="ECO:0000313" key="1">
    <source>
        <dbReference type="EMBL" id="GAA0875414.1"/>
    </source>
</evidence>
<dbReference type="RefSeq" id="WP_343786870.1">
    <property type="nucleotide sequence ID" value="NZ_BAAAFH010000011.1"/>
</dbReference>
<proteinExistence type="predicted"/>
<reference evidence="2" key="1">
    <citation type="journal article" date="2019" name="Int. J. Syst. Evol. Microbiol.">
        <title>The Global Catalogue of Microorganisms (GCM) 10K type strain sequencing project: providing services to taxonomists for standard genome sequencing and annotation.</title>
        <authorList>
            <consortium name="The Broad Institute Genomics Platform"/>
            <consortium name="The Broad Institute Genome Sequencing Center for Infectious Disease"/>
            <person name="Wu L."/>
            <person name="Ma J."/>
        </authorList>
    </citation>
    <scope>NUCLEOTIDE SEQUENCE [LARGE SCALE GENOMIC DNA]</scope>
    <source>
        <strain evidence="2">JCM 16083</strain>
    </source>
</reference>
<sequence length="267" mass="30294">MKEDILEILTRQYNELTPEQLNSCRELFKNEQEFEILKNMLIQTKEEVIREEITPSEKMKESLMGTFDQKWKKESAPWWKWNISTSNGQKPFYARPLPVAIAIGCLLVMVLPFIPVTEKDNSQIAKVEESAVQRTEQLVDSVMRERNGGGGPEINVPAREVLAATKEQDLESGTIQVAADTVSLELYEEKKNAFVASRERKTKDADEYAQSLALAKEQEVPADLSAKQFMNYSGAVSGIEREVEETHAFTLSQNEADVLWGMLEPAY</sequence>
<accession>A0ABP3Y3Y2</accession>
<dbReference type="Proteomes" id="UP001501126">
    <property type="component" value="Unassembled WGS sequence"/>
</dbReference>
<protein>
    <recommendedName>
        <fullName evidence="3">DUF4367 domain-containing protein</fullName>
    </recommendedName>
</protein>
<keyword evidence="2" id="KW-1185">Reference proteome</keyword>
<gene>
    <name evidence="1" type="ORF">GCM10009118_18230</name>
</gene>